<proteinExistence type="inferred from homology"/>
<evidence type="ECO:0000259" key="3">
    <source>
        <dbReference type="Pfam" id="PF04073"/>
    </source>
</evidence>
<comment type="similarity">
    <text evidence="1">Belongs to the PRORSD1 family.</text>
</comment>
<sequence>MADAEGVVSALREIDGGVEVLEHENVLTVDACEKALAGKEGLAIAKNLLLKDKNGKLIHIVALNSTEIDMKMLSLRLGLGKKHPRMAPEEALSKIFQVPAGCLTPLALSRPDTKNVVVLLDQKLKTEARVLFHPLRNDRSVVMSMDVLDKYLSQFCGRKGTYVDFEKKDVKFGKDNPPDLKPLLDAVKAYEFVPEAAGSAAAPQKQSKSSSKKGKGKKKEEPKGKKEGAGDLAVDDVHALLAEIQGTLMKGVALDERTYKDLESRLNAFKNVSYTRGYTAAKAEIISYIKA</sequence>
<reference evidence="4 5" key="1">
    <citation type="submission" date="2018-07" db="EMBL/GenBank/DDBJ databases">
        <title>The complete nuclear genome of the prasinophyte Chloropicon primus (CCMP1205).</title>
        <authorList>
            <person name="Pombert J.-F."/>
            <person name="Otis C."/>
            <person name="Turmel M."/>
            <person name="Lemieux C."/>
        </authorList>
    </citation>
    <scope>NUCLEOTIDE SEQUENCE [LARGE SCALE GENOMIC DNA]</scope>
    <source>
        <strain evidence="4 5">CCMP1205</strain>
    </source>
</reference>
<dbReference type="EMBL" id="CP031035">
    <property type="protein sequence ID" value="QDZ19370.1"/>
    <property type="molecule type" value="Genomic_DNA"/>
</dbReference>
<dbReference type="FunFam" id="3.90.960.10:FF:000005">
    <property type="entry name" value="Putative prolyl-tRNA synthetase"/>
    <property type="match status" value="1"/>
</dbReference>
<dbReference type="Pfam" id="PF04073">
    <property type="entry name" value="tRNA_edit"/>
    <property type="match status" value="1"/>
</dbReference>
<evidence type="ECO:0000256" key="2">
    <source>
        <dbReference type="SAM" id="MobiDB-lite"/>
    </source>
</evidence>
<evidence type="ECO:0000313" key="4">
    <source>
        <dbReference type="EMBL" id="QDZ19370.1"/>
    </source>
</evidence>
<gene>
    <name evidence="4" type="ORF">A3770_02p18880</name>
</gene>
<dbReference type="OrthoDB" id="424586at2759"/>
<accession>A0A5B8MJ05</accession>
<dbReference type="PANTHER" id="PTHR31423:SF3">
    <property type="entry name" value="PROLYL-TRNA SYNTHETASE ASSOCIATED DOMAIN-CONTAINING PROTEIN 1-RELATED"/>
    <property type="match status" value="1"/>
</dbReference>
<evidence type="ECO:0000313" key="5">
    <source>
        <dbReference type="Proteomes" id="UP000316726"/>
    </source>
</evidence>
<evidence type="ECO:0000256" key="1">
    <source>
        <dbReference type="ARBA" id="ARBA00010201"/>
    </source>
</evidence>
<feature type="domain" description="YbaK/aminoacyl-tRNA synthetase-associated" evidence="3">
    <location>
        <begin position="23"/>
        <end position="150"/>
    </location>
</feature>
<dbReference type="GO" id="GO:0002161">
    <property type="term" value="F:aminoacyl-tRNA deacylase activity"/>
    <property type="evidence" value="ECO:0007669"/>
    <property type="project" value="InterPro"/>
</dbReference>
<dbReference type="InterPro" id="IPR040285">
    <property type="entry name" value="ProX/PRXD1"/>
</dbReference>
<keyword evidence="5" id="KW-1185">Reference proteome</keyword>
<feature type="compositionally biased region" description="Basic and acidic residues" evidence="2">
    <location>
        <begin position="218"/>
        <end position="229"/>
    </location>
</feature>
<protein>
    <recommendedName>
        <fullName evidence="3">YbaK/aminoacyl-tRNA synthetase-associated domain-containing protein</fullName>
    </recommendedName>
</protein>
<feature type="compositionally biased region" description="Low complexity" evidence="2">
    <location>
        <begin position="198"/>
        <end position="209"/>
    </location>
</feature>
<organism evidence="4 5">
    <name type="scientific">Chloropicon primus</name>
    <dbReference type="NCBI Taxonomy" id="1764295"/>
    <lineage>
        <taxon>Eukaryota</taxon>
        <taxon>Viridiplantae</taxon>
        <taxon>Chlorophyta</taxon>
        <taxon>Chloropicophyceae</taxon>
        <taxon>Chloropicales</taxon>
        <taxon>Chloropicaceae</taxon>
        <taxon>Chloropicon</taxon>
    </lineage>
</organism>
<dbReference type="InterPro" id="IPR036754">
    <property type="entry name" value="YbaK/aa-tRNA-synt-asso_dom_sf"/>
</dbReference>
<dbReference type="InterPro" id="IPR007214">
    <property type="entry name" value="YbaK/aa-tRNA-synth-assoc-dom"/>
</dbReference>
<dbReference type="SUPFAM" id="SSF55826">
    <property type="entry name" value="YbaK/ProRS associated domain"/>
    <property type="match status" value="1"/>
</dbReference>
<dbReference type="PANTHER" id="PTHR31423">
    <property type="entry name" value="YBAK DOMAIN-CONTAINING PROTEIN"/>
    <property type="match status" value="1"/>
</dbReference>
<name>A0A5B8MJ05_9CHLO</name>
<dbReference type="Proteomes" id="UP000316726">
    <property type="component" value="Chromosome 2"/>
</dbReference>
<dbReference type="AlphaFoldDB" id="A0A5B8MJ05"/>
<feature type="region of interest" description="Disordered" evidence="2">
    <location>
        <begin position="198"/>
        <end position="229"/>
    </location>
</feature>
<dbReference type="Gene3D" id="3.90.960.10">
    <property type="entry name" value="YbaK/aminoacyl-tRNA synthetase-associated domain"/>
    <property type="match status" value="1"/>
</dbReference>